<evidence type="ECO:0000259" key="1">
    <source>
        <dbReference type="Pfam" id="PF07486"/>
    </source>
</evidence>
<dbReference type="GeneID" id="19686841"/>
<reference evidence="2 3" key="1">
    <citation type="submission" date="2013-04" db="EMBL/GenBank/DDBJ databases">
        <title>Complete Genome Sequence of Cronobacter sakazakii Bacteriophage CR8.</title>
        <authorList>
            <person name="Kim Y."/>
            <person name="Shin H."/>
            <person name="Ryu S."/>
        </authorList>
    </citation>
    <scope>NUCLEOTIDE SEQUENCE [LARGE SCALE GENOMIC DNA]</scope>
</reference>
<dbReference type="GO" id="GO:0016787">
    <property type="term" value="F:hydrolase activity"/>
    <property type="evidence" value="ECO:0007669"/>
    <property type="project" value="UniProtKB-KW"/>
</dbReference>
<dbReference type="Gene3D" id="1.10.10.2520">
    <property type="entry name" value="Cell wall hydrolase SleB, domain 1"/>
    <property type="match status" value="1"/>
</dbReference>
<keyword evidence="3" id="KW-1185">Reference proteome</keyword>
<dbReference type="InterPro" id="IPR042047">
    <property type="entry name" value="SleB_dom1"/>
</dbReference>
<dbReference type="KEGG" id="vg:19686841"/>
<dbReference type="EMBL" id="KC954774">
    <property type="protein sequence ID" value="AIA64620.1"/>
    <property type="molecule type" value="Genomic_DNA"/>
</dbReference>
<dbReference type="Proteomes" id="UP000026984">
    <property type="component" value="Segment"/>
</dbReference>
<evidence type="ECO:0000313" key="3">
    <source>
        <dbReference type="Proteomes" id="UP000026984"/>
    </source>
</evidence>
<dbReference type="Pfam" id="PF07486">
    <property type="entry name" value="Hydrolase_2"/>
    <property type="match status" value="1"/>
</dbReference>
<name>A0A060ACH7_9CAUD</name>
<organism evidence="2 3">
    <name type="scientific">Cronobacter phage CR8</name>
    <dbReference type="NCBI Taxonomy" id="1327934"/>
    <lineage>
        <taxon>Viruses</taxon>
        <taxon>Duplodnaviria</taxon>
        <taxon>Heunggongvirae</taxon>
        <taxon>Uroviricota</taxon>
        <taxon>Caudoviricetes</taxon>
        <taxon>Vequintavirinae</taxon>
        <taxon>Certrevirus</taxon>
        <taxon>Certrevirus CR8</taxon>
    </lineage>
</organism>
<evidence type="ECO:0000313" key="2">
    <source>
        <dbReference type="EMBL" id="AIA64620.1"/>
    </source>
</evidence>
<dbReference type="InterPro" id="IPR011105">
    <property type="entry name" value="Cell_wall_hydrolase_SleB"/>
</dbReference>
<protein>
    <submittedName>
        <fullName evidence="2">Putative cell wall hydrolase</fullName>
    </submittedName>
</protein>
<accession>A0A060ACH7</accession>
<dbReference type="RefSeq" id="YP_009042327.1">
    <property type="nucleotide sequence ID" value="NC_024354.1"/>
</dbReference>
<gene>
    <name evidence="2" type="ORF">CR8_090</name>
</gene>
<proteinExistence type="predicted"/>
<sequence length="177" mass="20005">MKKSTAALFAASALSFASVPALAKDNAPKKKLAPIVHVCKKNDSSVNALACNIYFESRGENISGQMAVGFVTLNRLKHDSYPGSVRKVVYQSSQFSWTMARSGYAVRDRESWMVAQDVAKFLYKIRNNDVLYNKLDPTHGATHFHTKKVKPYWRKFFTKTATIGYHVFYKPKEEKAT</sequence>
<keyword evidence="2" id="KW-0378">Hydrolase</keyword>
<feature type="domain" description="Cell wall hydrolase SleB" evidence="1">
    <location>
        <begin position="59"/>
        <end position="169"/>
    </location>
</feature>